<dbReference type="Proteomes" id="UP000184123">
    <property type="component" value="Unassembled WGS sequence"/>
</dbReference>
<feature type="transmembrane region" description="Helical" evidence="1">
    <location>
        <begin position="65"/>
        <end position="84"/>
    </location>
</feature>
<feature type="transmembrane region" description="Helical" evidence="1">
    <location>
        <begin position="241"/>
        <end position="258"/>
    </location>
</feature>
<gene>
    <name evidence="2" type="ORF">SAMN05660971_01162</name>
</gene>
<evidence type="ECO:0000256" key="1">
    <source>
        <dbReference type="SAM" id="Phobius"/>
    </source>
</evidence>
<feature type="transmembrane region" description="Helical" evidence="1">
    <location>
        <begin position="264"/>
        <end position="284"/>
    </location>
</feature>
<evidence type="ECO:0000313" key="2">
    <source>
        <dbReference type="EMBL" id="SHL68626.1"/>
    </source>
</evidence>
<dbReference type="PANTHER" id="PTHR38457:SF1">
    <property type="entry name" value="REGULATOR ABRB-RELATED"/>
    <property type="match status" value="1"/>
</dbReference>
<keyword evidence="1" id="KW-1133">Transmembrane helix</keyword>
<feature type="transmembrane region" description="Helical" evidence="1">
    <location>
        <begin position="119"/>
        <end position="142"/>
    </location>
</feature>
<dbReference type="PIRSF" id="PIRSF038991">
    <property type="entry name" value="Protein_AbrB"/>
    <property type="match status" value="1"/>
</dbReference>
<evidence type="ECO:0000313" key="3">
    <source>
        <dbReference type="Proteomes" id="UP000184123"/>
    </source>
</evidence>
<dbReference type="GO" id="GO:0016020">
    <property type="term" value="C:membrane"/>
    <property type="evidence" value="ECO:0007669"/>
    <property type="project" value="InterPro"/>
</dbReference>
<dbReference type="Pfam" id="PF05145">
    <property type="entry name" value="AbrB"/>
    <property type="match status" value="1"/>
</dbReference>
<feature type="transmembrane region" description="Helical" evidence="1">
    <location>
        <begin position="326"/>
        <end position="345"/>
    </location>
</feature>
<feature type="transmembrane region" description="Helical" evidence="1">
    <location>
        <begin position="41"/>
        <end position="59"/>
    </location>
</feature>
<organism evidence="2 3">
    <name type="scientific">Halomonas cupida</name>
    <dbReference type="NCBI Taxonomy" id="44933"/>
    <lineage>
        <taxon>Bacteria</taxon>
        <taxon>Pseudomonadati</taxon>
        <taxon>Pseudomonadota</taxon>
        <taxon>Gammaproteobacteria</taxon>
        <taxon>Oceanospirillales</taxon>
        <taxon>Halomonadaceae</taxon>
        <taxon>Halomonas</taxon>
    </lineage>
</organism>
<feature type="transmembrane region" description="Helical" evidence="1">
    <location>
        <begin position="296"/>
        <end position="320"/>
    </location>
</feature>
<proteinExistence type="predicted"/>
<name>A0A1M7CMZ5_9GAMM</name>
<keyword evidence="1" id="KW-0472">Membrane</keyword>
<dbReference type="GO" id="GO:0010468">
    <property type="term" value="P:regulation of gene expression"/>
    <property type="evidence" value="ECO:0007669"/>
    <property type="project" value="InterPro"/>
</dbReference>
<dbReference type="InterPro" id="IPR017516">
    <property type="entry name" value="AbrB_dup"/>
</dbReference>
<reference evidence="2 3" key="1">
    <citation type="submission" date="2016-11" db="EMBL/GenBank/DDBJ databases">
        <authorList>
            <person name="Jaros S."/>
            <person name="Januszkiewicz K."/>
            <person name="Wedrychowicz H."/>
        </authorList>
    </citation>
    <scope>NUCLEOTIDE SEQUENCE [LARGE SCALE GENOMIC DNA]</scope>
    <source>
        <strain evidence="2 3">DSM 4740</strain>
    </source>
</reference>
<dbReference type="AlphaFoldDB" id="A0A1M7CMZ5"/>
<dbReference type="InterPro" id="IPR007820">
    <property type="entry name" value="AbrB_fam"/>
</dbReference>
<accession>A0A1M7CMZ5</accession>
<evidence type="ECO:0008006" key="4">
    <source>
        <dbReference type="Google" id="ProtNLM"/>
    </source>
</evidence>
<dbReference type="NCBIfam" id="TIGR03082">
    <property type="entry name" value="Gneg_AbrB_dup"/>
    <property type="match status" value="1"/>
</dbReference>
<feature type="transmembrane region" description="Helical" evidence="1">
    <location>
        <begin position="96"/>
        <end position="113"/>
    </location>
</feature>
<protein>
    <recommendedName>
        <fullName evidence="4">Ammonia monooxygenase</fullName>
    </recommendedName>
</protein>
<sequence>MPVTSQVRHCISTVVVTLGNPMDNRPPLHASEKRSEAPAPLVRTLILPAIAATLGGYLWQTLGLPLGWLMGSAIMIGGLALSGLSIQMPKPLHRGGLLIVGSSVGLWVTPEVASQMLGWLPVMLVSAVLGITLAIALTPLFARLSGLDTATAYFCLLPGGVIEMAEIGERYSANRAAIAALHATRVGLIVTLIPAIAQHYGHQVPMLSGGGHALSAPLLISVLGLSMLASTFTSRLGMPSAWLLTPLIISGVMSGAEFTNSGQMPGWLLIIAQLIVGFSLGAKFKRESLLALPRSLVTGIVILLVIGSLVSGAALIFALFSEGETAMTLVLSFAVGGMAEMTLTAKVLGQNAALVAAFHAVRAVTVNLFAGPLWARLTRNSTTDE</sequence>
<dbReference type="STRING" id="44933.SAMN05660971_01162"/>
<dbReference type="PANTHER" id="PTHR38457">
    <property type="entry name" value="REGULATOR ABRB-RELATED"/>
    <property type="match status" value="1"/>
</dbReference>
<feature type="transmembrane region" description="Helical" evidence="1">
    <location>
        <begin position="176"/>
        <end position="197"/>
    </location>
</feature>
<feature type="transmembrane region" description="Helical" evidence="1">
    <location>
        <begin position="209"/>
        <end position="229"/>
    </location>
</feature>
<keyword evidence="1" id="KW-0812">Transmembrane</keyword>
<dbReference type="EMBL" id="FRCA01000002">
    <property type="protein sequence ID" value="SHL68626.1"/>
    <property type="molecule type" value="Genomic_DNA"/>
</dbReference>